<dbReference type="HOGENOM" id="CLU_2292232_0_0_1"/>
<dbReference type="AlphaFoldDB" id="K2SYC6"/>
<name>K2SYC6_MACPH</name>
<evidence type="ECO:0000313" key="1">
    <source>
        <dbReference type="EMBL" id="EKG21550.1"/>
    </source>
</evidence>
<reference evidence="1 2" key="1">
    <citation type="journal article" date="2012" name="BMC Genomics">
        <title>Tools to kill: Genome of one of the most destructive plant pathogenic fungi Macrophomina phaseolina.</title>
        <authorList>
            <person name="Islam M.S."/>
            <person name="Haque M.S."/>
            <person name="Islam M.M."/>
            <person name="Emdad E.M."/>
            <person name="Halim A."/>
            <person name="Hossen Q.M.M."/>
            <person name="Hossain M.Z."/>
            <person name="Ahmed B."/>
            <person name="Rahim S."/>
            <person name="Rahman M.S."/>
            <person name="Alam M.M."/>
            <person name="Hou S."/>
            <person name="Wan X."/>
            <person name="Saito J.A."/>
            <person name="Alam M."/>
        </authorList>
    </citation>
    <scope>NUCLEOTIDE SEQUENCE [LARGE SCALE GENOMIC DNA]</scope>
    <source>
        <strain evidence="1 2">MS6</strain>
    </source>
</reference>
<comment type="caution">
    <text evidence="1">The sequence shown here is derived from an EMBL/GenBank/DDBJ whole genome shotgun (WGS) entry which is preliminary data.</text>
</comment>
<sequence length="101" mass="11648">MHFDNRKLRNQALDVIFEFERGGGGGGKLCVDIYSRTFRKCTDDFVEELLCKMLPSKFVMAMLLRRVDKASGRKKPLIACGHPEHENYEKTSCSEFVKEDK</sequence>
<evidence type="ECO:0000313" key="2">
    <source>
        <dbReference type="Proteomes" id="UP000007129"/>
    </source>
</evidence>
<dbReference type="InParanoid" id="K2SYC6"/>
<dbReference type="Proteomes" id="UP000007129">
    <property type="component" value="Unassembled WGS sequence"/>
</dbReference>
<dbReference type="EMBL" id="AHHD01000047">
    <property type="protein sequence ID" value="EKG21550.1"/>
    <property type="molecule type" value="Genomic_DNA"/>
</dbReference>
<gene>
    <name evidence="1" type="ORF">MPH_01144</name>
</gene>
<accession>K2SYC6</accession>
<organism evidence="1 2">
    <name type="scientific">Macrophomina phaseolina (strain MS6)</name>
    <name type="common">Charcoal rot fungus</name>
    <dbReference type="NCBI Taxonomy" id="1126212"/>
    <lineage>
        <taxon>Eukaryota</taxon>
        <taxon>Fungi</taxon>
        <taxon>Dikarya</taxon>
        <taxon>Ascomycota</taxon>
        <taxon>Pezizomycotina</taxon>
        <taxon>Dothideomycetes</taxon>
        <taxon>Dothideomycetes incertae sedis</taxon>
        <taxon>Botryosphaeriales</taxon>
        <taxon>Botryosphaeriaceae</taxon>
        <taxon>Macrophomina</taxon>
    </lineage>
</organism>
<dbReference type="VEuPathDB" id="FungiDB:MPH_01144"/>
<proteinExistence type="predicted"/>
<protein>
    <submittedName>
        <fullName evidence="1">Uncharacterized protein</fullName>
    </submittedName>
</protein>